<sequence>MPGIDPVVRASELEKSPSKRLTPELQPAATLASKAAAHRRIKDFPAPGDKN</sequence>
<keyword evidence="3" id="KW-1185">Reference proteome</keyword>
<feature type="region of interest" description="Disordered" evidence="1">
    <location>
        <begin position="1"/>
        <end position="51"/>
    </location>
</feature>
<dbReference type="EMBL" id="CP023067">
    <property type="protein sequence ID" value="ASY62839.1"/>
    <property type="molecule type" value="Genomic_DNA"/>
</dbReference>
<reference evidence="2 3" key="1">
    <citation type="submission" date="2017-08" db="EMBL/GenBank/DDBJ databases">
        <title>Multipartite genome sequences of Sinorhizobium species nodulating soybeans.</title>
        <authorList>
            <person name="Tian C.F."/>
        </authorList>
    </citation>
    <scope>NUCLEOTIDE SEQUENCE [LARGE SCALE GENOMIC DNA]</scope>
    <source>
        <strain evidence="2 3">CCBAU 05684</strain>
    </source>
</reference>
<dbReference type="Proteomes" id="UP000217211">
    <property type="component" value="Chromosome"/>
</dbReference>
<evidence type="ECO:0000313" key="2">
    <source>
        <dbReference type="EMBL" id="ASY62839.1"/>
    </source>
</evidence>
<proteinExistence type="predicted"/>
<gene>
    <name evidence="2" type="ORF">SJ05684_c13840</name>
</gene>
<protein>
    <submittedName>
        <fullName evidence="2">Uncharacterized protein</fullName>
    </submittedName>
</protein>
<organism evidence="2 3">
    <name type="scientific">Sinorhizobium sojae CCBAU 05684</name>
    <dbReference type="NCBI Taxonomy" id="716928"/>
    <lineage>
        <taxon>Bacteria</taxon>
        <taxon>Pseudomonadati</taxon>
        <taxon>Pseudomonadota</taxon>
        <taxon>Alphaproteobacteria</taxon>
        <taxon>Hyphomicrobiales</taxon>
        <taxon>Rhizobiaceae</taxon>
        <taxon>Sinorhizobium/Ensifer group</taxon>
        <taxon>Sinorhizobium</taxon>
    </lineage>
</organism>
<evidence type="ECO:0000313" key="3">
    <source>
        <dbReference type="Proteomes" id="UP000217211"/>
    </source>
</evidence>
<dbReference type="AlphaFoldDB" id="A0A249PC55"/>
<dbReference type="KEGG" id="esj:SJ05684_c13840"/>
<accession>A0A249PC55</accession>
<evidence type="ECO:0000256" key="1">
    <source>
        <dbReference type="SAM" id="MobiDB-lite"/>
    </source>
</evidence>
<name>A0A249PC55_9HYPH</name>